<dbReference type="GO" id="GO:0046872">
    <property type="term" value="F:metal ion binding"/>
    <property type="evidence" value="ECO:0007669"/>
    <property type="project" value="InterPro"/>
</dbReference>
<keyword evidence="7" id="KW-1185">Reference proteome</keyword>
<keyword evidence="1 3" id="KW-0732">Signal</keyword>
<evidence type="ECO:0000313" key="6">
    <source>
        <dbReference type="EMBL" id="ARQ67765.1"/>
    </source>
</evidence>
<dbReference type="InterPro" id="IPR004843">
    <property type="entry name" value="Calcineurin-like_PHP"/>
</dbReference>
<organism evidence="6 7">
    <name type="scientific">Streptomyces marincola</name>
    <dbReference type="NCBI Taxonomy" id="2878388"/>
    <lineage>
        <taxon>Bacteria</taxon>
        <taxon>Bacillati</taxon>
        <taxon>Actinomycetota</taxon>
        <taxon>Actinomycetes</taxon>
        <taxon>Kitasatosporales</taxon>
        <taxon>Streptomycetaceae</taxon>
        <taxon>Streptomyces</taxon>
    </lineage>
</organism>
<dbReference type="InterPro" id="IPR039331">
    <property type="entry name" value="PAPs-like"/>
</dbReference>
<dbReference type="PANTHER" id="PTHR22953">
    <property type="entry name" value="ACID PHOSPHATASE RELATED"/>
    <property type="match status" value="1"/>
</dbReference>
<accession>A0A1W7CSP7</accession>
<feature type="signal peptide" evidence="3">
    <location>
        <begin position="1"/>
        <end position="45"/>
    </location>
</feature>
<dbReference type="AlphaFoldDB" id="A0A1W7CSP7"/>
<gene>
    <name evidence="6" type="ORF">CAG99_01995</name>
</gene>
<dbReference type="PANTHER" id="PTHR22953:SF153">
    <property type="entry name" value="PURPLE ACID PHOSPHATASE"/>
    <property type="match status" value="1"/>
</dbReference>
<dbReference type="SUPFAM" id="SSF56300">
    <property type="entry name" value="Metallo-dependent phosphatases"/>
    <property type="match status" value="1"/>
</dbReference>
<dbReference type="InterPro" id="IPR015914">
    <property type="entry name" value="PAPs_N"/>
</dbReference>
<evidence type="ECO:0000256" key="3">
    <source>
        <dbReference type="SAM" id="SignalP"/>
    </source>
</evidence>
<evidence type="ECO:0000256" key="1">
    <source>
        <dbReference type="ARBA" id="ARBA00022729"/>
    </source>
</evidence>
<dbReference type="GO" id="GO:0003993">
    <property type="term" value="F:acid phosphatase activity"/>
    <property type="evidence" value="ECO:0007669"/>
    <property type="project" value="InterPro"/>
</dbReference>
<dbReference type="RefSeq" id="WP_086157286.1">
    <property type="nucleotide sequence ID" value="NZ_CP021121.1"/>
</dbReference>
<dbReference type="InterPro" id="IPR029052">
    <property type="entry name" value="Metallo-depent_PP-like"/>
</dbReference>
<dbReference type="InterPro" id="IPR003961">
    <property type="entry name" value="FN3_dom"/>
</dbReference>
<sequence>MSLTTPRPAAGTARSRPQAGAARRAALPVATAALLAGLAVAPAQAADDAAAPAAEGAFERVVLSPTATPGTSQIITWRTPEPADAVAEFGPASGGATTAVAGTGTGEAGGGFHHRVTLDGLTPGTEYRYRVGDGTRWGAWTTFRTAGAAGEPFSFVYLGDIQNDITSGAAPLIRAAYADGADAALSVHAGDLVNNPNADDEWAEWFSAVGADTTSTTNQIATPGNHEYDGWELSDHWTRQFPGAGNGPDDEDLDGTAYYTDYQGVRFISLNSNYTNAPWFDVWDWLEDQEVWLDRVLRDNPNRWTVVTFHQPVMSNSEGRTGALVRAAWLDVLEEHDVDLVLQGHDHSYGRGNLVANRTDDPSVTTGPVYVVSVAGPKMYEPSRLDWRLAGAEVRTQLGDTQTYQIVDVTENSLTYRAKTQDGTVVDAFTIVKDGAGKRVVEN</sequence>
<dbReference type="EMBL" id="CP021121">
    <property type="protein sequence ID" value="ARQ67765.1"/>
    <property type="molecule type" value="Genomic_DNA"/>
</dbReference>
<proteinExistence type="predicted"/>
<dbReference type="Gene3D" id="2.60.40.380">
    <property type="entry name" value="Purple acid phosphatase-like, N-terminal"/>
    <property type="match status" value="1"/>
</dbReference>
<name>A0A1W7CSP7_9ACTN</name>
<dbReference type="Pfam" id="PF16656">
    <property type="entry name" value="Pur_ac_phosph_N"/>
    <property type="match status" value="1"/>
</dbReference>
<evidence type="ECO:0000313" key="7">
    <source>
        <dbReference type="Proteomes" id="UP000194218"/>
    </source>
</evidence>
<dbReference type="Proteomes" id="UP000194218">
    <property type="component" value="Chromosome"/>
</dbReference>
<dbReference type="Gene3D" id="3.60.21.10">
    <property type="match status" value="1"/>
</dbReference>
<dbReference type="InterPro" id="IPR008963">
    <property type="entry name" value="Purple_acid_Pase-like_N"/>
</dbReference>
<dbReference type="OrthoDB" id="9804511at2"/>
<dbReference type="CDD" id="cd00063">
    <property type="entry name" value="FN3"/>
    <property type="match status" value="1"/>
</dbReference>
<reference evidence="6 7" key="1">
    <citation type="submission" date="2017-05" db="EMBL/GenBank/DDBJ databases">
        <title>Complete genome sequence of Streptomyces sp. SCSIO 03032 revealed the diverse biosynthetic pathways for its bioactive secondary metabolites.</title>
        <authorList>
            <person name="Ma L."/>
            <person name="Zhu Y."/>
            <person name="Zhang W."/>
            <person name="Zhang G."/>
            <person name="Tian X."/>
            <person name="Zhang S."/>
            <person name="Zhang C."/>
        </authorList>
    </citation>
    <scope>NUCLEOTIDE SEQUENCE [LARGE SCALE GENOMIC DNA]</scope>
    <source>
        <strain evidence="6 7">SCSIO 03032</strain>
    </source>
</reference>
<feature type="region of interest" description="Disordered" evidence="2">
    <location>
        <begin position="1"/>
        <end position="21"/>
    </location>
</feature>
<dbReference type="Pfam" id="PF00149">
    <property type="entry name" value="Metallophos"/>
    <property type="match status" value="1"/>
</dbReference>
<evidence type="ECO:0000256" key="2">
    <source>
        <dbReference type="SAM" id="MobiDB-lite"/>
    </source>
</evidence>
<feature type="chain" id="PRO_5012913271" evidence="3">
    <location>
        <begin position="46"/>
        <end position="443"/>
    </location>
</feature>
<feature type="domain" description="Purple acid phosphatase N-terminal" evidence="5">
    <location>
        <begin position="59"/>
        <end position="145"/>
    </location>
</feature>
<protein>
    <submittedName>
        <fullName evidence="6">Metallophosphoesterase</fullName>
    </submittedName>
</protein>
<dbReference type="SUPFAM" id="SSF49363">
    <property type="entry name" value="Purple acid phosphatase, N-terminal domain"/>
    <property type="match status" value="1"/>
</dbReference>
<evidence type="ECO:0000259" key="4">
    <source>
        <dbReference type="Pfam" id="PF00149"/>
    </source>
</evidence>
<feature type="domain" description="Calcineurin-like phosphoesterase" evidence="4">
    <location>
        <begin position="155"/>
        <end position="349"/>
    </location>
</feature>
<dbReference type="KEGG" id="smao:CAG99_01995"/>
<evidence type="ECO:0000259" key="5">
    <source>
        <dbReference type="Pfam" id="PF16656"/>
    </source>
</evidence>